<dbReference type="Proteomes" id="UP000254649">
    <property type="component" value="Unassembled WGS sequence"/>
</dbReference>
<sequence>MEDKTRSDLVFKLYYSYNLENLFYHCNVRLNNLFTVIQLLLSSAIIGDLSRYVPNVNVNIIIGVVLAMLSALSLVYRFGEKAVSARIGADRYSALIHRYSKMTNDELAEALLDTNSINNYISGAFADIAFKRAAIQLELVDETKLSCYQSFIAKFCGEKFNDGTNTCDRKLPPEETNPTT</sequence>
<dbReference type="OrthoDB" id="5677407at2"/>
<dbReference type="EMBL" id="UFRQ01000003">
    <property type="protein sequence ID" value="SUT93730.1"/>
    <property type="molecule type" value="Genomic_DNA"/>
</dbReference>
<keyword evidence="3" id="KW-1185">Reference proteome</keyword>
<feature type="transmembrane region" description="Helical" evidence="1">
    <location>
        <begin position="30"/>
        <end position="50"/>
    </location>
</feature>
<evidence type="ECO:0000313" key="2">
    <source>
        <dbReference type="EMBL" id="SUT93730.1"/>
    </source>
</evidence>
<gene>
    <name evidence="2" type="ORF">NCTC10801_02026</name>
</gene>
<evidence type="ECO:0000256" key="1">
    <source>
        <dbReference type="SAM" id="Phobius"/>
    </source>
</evidence>
<accession>A0A380TYR7</accession>
<proteinExistence type="predicted"/>
<dbReference type="AlphaFoldDB" id="A0A380TYR7"/>
<reference evidence="2 3" key="1">
    <citation type="submission" date="2018-06" db="EMBL/GenBank/DDBJ databases">
        <authorList>
            <consortium name="Pathogen Informatics"/>
            <person name="Doyle S."/>
        </authorList>
    </citation>
    <scope>NUCLEOTIDE SEQUENCE [LARGE SCALE GENOMIC DNA]</scope>
    <source>
        <strain evidence="2 3">NCTC10801</strain>
    </source>
</reference>
<keyword evidence="1" id="KW-1133">Transmembrane helix</keyword>
<keyword evidence="1" id="KW-0812">Transmembrane</keyword>
<keyword evidence="1" id="KW-0472">Membrane</keyword>
<organism evidence="2 3">
    <name type="scientific">[Actinobacillus] rossii</name>
    <dbReference type="NCBI Taxonomy" id="123820"/>
    <lineage>
        <taxon>Bacteria</taxon>
        <taxon>Pseudomonadati</taxon>
        <taxon>Pseudomonadota</taxon>
        <taxon>Gammaproteobacteria</taxon>
        <taxon>Pasteurellales</taxon>
        <taxon>Pasteurellaceae</taxon>
    </lineage>
</organism>
<evidence type="ECO:0008006" key="4">
    <source>
        <dbReference type="Google" id="ProtNLM"/>
    </source>
</evidence>
<protein>
    <recommendedName>
        <fullName evidence="4">SMODS and SLOG-associating 2TM effector domain-containing protein</fullName>
    </recommendedName>
</protein>
<name>A0A380TYR7_9PAST</name>
<feature type="transmembrane region" description="Helical" evidence="1">
    <location>
        <begin position="56"/>
        <end position="76"/>
    </location>
</feature>
<evidence type="ECO:0000313" key="3">
    <source>
        <dbReference type="Proteomes" id="UP000254649"/>
    </source>
</evidence>